<gene>
    <name evidence="17" type="ORF">D2V07_15885</name>
</gene>
<dbReference type="SUPFAM" id="SSF55785">
    <property type="entry name" value="PYP-like sensor domain (PAS domain)"/>
    <property type="match status" value="1"/>
</dbReference>
<comment type="similarity">
    <text evidence="3">Belongs to the sodium:solute symporter (SSF) (TC 2.A.21) family.</text>
</comment>
<sequence length="1123" mass="119589">MVFALAVTLAAAYLGLLFWLATRRDRQQAEGSDRNRRGGWVYGLSLAVYCTSWTFFGGVGTAATQGLEFLPIFLGPILLFVLGKPLIRRVLLHAKAQHSTSIADFLSARYGKSGTVAALVSVIATLGSLPYMALQLQSVGASLLALDNRMGEALAQDELVLLVAAVMALFAILFGSRRGDRSGENAGLVFTIAVEAVVKLVALLAIALLALVLTVTDPASVSELPATFSLGQVDSRFWVLTLISACAVLCLPRQFHMTFVEARDADAGRRGYWIFPAYLALTAMLIVPIALAGTALLPDGTNPDMIVLQLPLATDHVWLAILAFIGGLSASTGMIIVASVALSTMITNDLVAPLVFRQVFRGRGDRTQLARQLLAIRRIVIASLLVLAYLFYLGFGGLASLADLGTLAFAAAAQFAPGLLFGIYTRRANRHGMVAGLVAGFAIWVALLIGPAALGTQPVVSVHSDPLVSGIALSLAANAALFWIATLLTRPNLVDEAQAAAFRGAPGHAEHALHEVDKRVADVRLLLAQFVGRNNADAAIAAAPRAYRDSDHADKPLLAMAERMVAGVIGSSSARLLMLSWAQDDPVSFAEVVAMFDETSRRLSFNADLLRVAIENIDQGVALVDRDMNLVAWNSRYQDMFGLPDDLVMPGTPIAQLIRFNLAESGVAPEEIERQVARRIGYMKEGTRHRAERTQADGRVMRILGNPAPGGGYVTSYTDITADRLAEQALEEKVAQRTAQLREANAALEQATRSKTRFLAAASHDLIQPLNAARLFASALGEEVAGQDGLERLVRNLDGSIAAADRLIRALLDISKLDGGGIEPQMEQLALAEIVADLKREFAIQAAAKGIDLRCLPTSAIVESDRALLLSILRNLVSNAIRYTPAGKVLVGVKRCGDEIRLCVIDTGPGIDPDDRERIFGEFQRASRDGEGLGLGLAIAKRAARLLGVPIELQSRVGSGSAFALRLRVAKWSADTAPVRQPARSLSLGHASVLVIDNDPAALAATSALLGKWQLRVTGAASADEALAHCPEPPDVVIVDYQLDDGVTGDAAYRSVTRQWGAKPPAIMLTAQSGEETRLAAASIAAHRLLKPSPPAALRALLAEAVSRSKAQDVQDDPVSTEA</sequence>
<evidence type="ECO:0000256" key="8">
    <source>
        <dbReference type="ARBA" id="ARBA00022777"/>
    </source>
</evidence>
<dbReference type="PROSITE" id="PS50112">
    <property type="entry name" value="PAS"/>
    <property type="match status" value="1"/>
</dbReference>
<dbReference type="InterPro" id="IPR004358">
    <property type="entry name" value="Sig_transdc_His_kin-like_C"/>
</dbReference>
<evidence type="ECO:0000313" key="17">
    <source>
        <dbReference type="EMBL" id="RIV83951.1"/>
    </source>
</evidence>
<keyword evidence="5 11" id="KW-0597">Phosphoprotein</keyword>
<keyword evidence="9 13" id="KW-1133">Transmembrane helix</keyword>
<evidence type="ECO:0000256" key="11">
    <source>
        <dbReference type="PROSITE-ProRule" id="PRU00169"/>
    </source>
</evidence>
<dbReference type="EMBL" id="QXFL01000008">
    <property type="protein sequence ID" value="RIV83951.1"/>
    <property type="molecule type" value="Genomic_DNA"/>
</dbReference>
<feature type="transmembrane region" description="Helical" evidence="13">
    <location>
        <begin position="407"/>
        <end position="425"/>
    </location>
</feature>
<evidence type="ECO:0000256" key="4">
    <source>
        <dbReference type="ARBA" id="ARBA00012438"/>
    </source>
</evidence>
<feature type="transmembrane region" description="Helical" evidence="13">
    <location>
        <begin position="159"/>
        <end position="176"/>
    </location>
</feature>
<reference evidence="17 18" key="1">
    <citation type="submission" date="2018-08" db="EMBL/GenBank/DDBJ databases">
        <title>Erythrobacter zhengii sp.nov., a bacterium isolated from deep-sea sediment.</title>
        <authorList>
            <person name="Fang C."/>
            <person name="Wu Y.-H."/>
            <person name="Sun C."/>
            <person name="Wang H."/>
            <person name="Cheng H."/>
            <person name="Meng F.-X."/>
            <person name="Wang C.-S."/>
            <person name="Xu X.-W."/>
        </authorList>
    </citation>
    <scope>NUCLEOTIDE SEQUENCE [LARGE SCALE GENOMIC DNA]</scope>
    <source>
        <strain evidence="17 18">V18</strain>
    </source>
</reference>
<dbReference type="CDD" id="cd10322">
    <property type="entry name" value="SLC5sbd"/>
    <property type="match status" value="1"/>
</dbReference>
<feature type="transmembrane region" description="Helical" evidence="13">
    <location>
        <begin position="69"/>
        <end position="87"/>
    </location>
</feature>
<evidence type="ECO:0000256" key="12">
    <source>
        <dbReference type="SAM" id="Coils"/>
    </source>
</evidence>
<evidence type="ECO:0000259" key="15">
    <source>
        <dbReference type="PROSITE" id="PS50110"/>
    </source>
</evidence>
<dbReference type="GO" id="GO:0009927">
    <property type="term" value="F:histidine phosphotransfer kinase activity"/>
    <property type="evidence" value="ECO:0007669"/>
    <property type="project" value="TreeGrafter"/>
</dbReference>
<dbReference type="Gene3D" id="1.10.287.130">
    <property type="match status" value="1"/>
</dbReference>
<protein>
    <recommendedName>
        <fullName evidence="4">histidine kinase</fullName>
        <ecNumber evidence="4">2.7.13.3</ecNumber>
    </recommendedName>
</protein>
<dbReference type="InterPro" id="IPR000014">
    <property type="entry name" value="PAS"/>
</dbReference>
<dbReference type="Gene3D" id="3.40.50.2300">
    <property type="match status" value="1"/>
</dbReference>
<comment type="catalytic activity">
    <reaction evidence="1">
        <text>ATP + protein L-histidine = ADP + protein N-phospho-L-histidine.</text>
        <dbReference type="EC" id="2.7.13.3"/>
    </reaction>
</comment>
<dbReference type="Pfam" id="PF12860">
    <property type="entry name" value="PAS_7"/>
    <property type="match status" value="1"/>
</dbReference>
<evidence type="ECO:0000256" key="7">
    <source>
        <dbReference type="ARBA" id="ARBA00022692"/>
    </source>
</evidence>
<keyword evidence="12" id="KW-0175">Coiled coil</keyword>
<accession>A0A418NPK6</accession>
<evidence type="ECO:0000256" key="1">
    <source>
        <dbReference type="ARBA" id="ARBA00000085"/>
    </source>
</evidence>
<dbReference type="Pfam" id="PF02518">
    <property type="entry name" value="HATPase_c"/>
    <property type="match status" value="1"/>
</dbReference>
<dbReference type="Pfam" id="PF00512">
    <property type="entry name" value="HisKA"/>
    <property type="match status" value="1"/>
</dbReference>
<keyword evidence="7 13" id="KW-0812">Transmembrane</keyword>
<name>A0A418NPK6_9SPHN</name>
<dbReference type="SMART" id="SM00388">
    <property type="entry name" value="HisKA"/>
    <property type="match status" value="1"/>
</dbReference>
<evidence type="ECO:0000256" key="9">
    <source>
        <dbReference type="ARBA" id="ARBA00022989"/>
    </source>
</evidence>
<dbReference type="CDD" id="cd00156">
    <property type="entry name" value="REC"/>
    <property type="match status" value="1"/>
</dbReference>
<feature type="transmembrane region" description="Helical" evidence="13">
    <location>
        <begin position="42"/>
        <end position="63"/>
    </location>
</feature>
<evidence type="ECO:0000256" key="10">
    <source>
        <dbReference type="ARBA" id="ARBA00023136"/>
    </source>
</evidence>
<dbReference type="Proteomes" id="UP000286576">
    <property type="component" value="Unassembled WGS sequence"/>
</dbReference>
<dbReference type="InterPro" id="IPR036890">
    <property type="entry name" value="HATPase_C_sf"/>
</dbReference>
<dbReference type="OrthoDB" id="9764438at2"/>
<keyword evidence="6" id="KW-0808">Transferase</keyword>
<dbReference type="InterPro" id="IPR035965">
    <property type="entry name" value="PAS-like_dom_sf"/>
</dbReference>
<keyword evidence="8" id="KW-0418">Kinase</keyword>
<feature type="domain" description="PAS" evidence="16">
    <location>
        <begin position="606"/>
        <end position="658"/>
    </location>
</feature>
<evidence type="ECO:0000256" key="3">
    <source>
        <dbReference type="ARBA" id="ARBA00006434"/>
    </source>
</evidence>
<keyword evidence="18" id="KW-1185">Reference proteome</keyword>
<feature type="transmembrane region" description="Helical" evidence="13">
    <location>
        <begin position="317"/>
        <end position="342"/>
    </location>
</feature>
<dbReference type="PRINTS" id="PR00344">
    <property type="entry name" value="BCTRLSENSOR"/>
</dbReference>
<dbReference type="GO" id="GO:0022857">
    <property type="term" value="F:transmembrane transporter activity"/>
    <property type="evidence" value="ECO:0007669"/>
    <property type="project" value="InterPro"/>
</dbReference>
<evidence type="ECO:0000256" key="2">
    <source>
        <dbReference type="ARBA" id="ARBA00004141"/>
    </source>
</evidence>
<dbReference type="SMART" id="SM00091">
    <property type="entry name" value="PAS"/>
    <property type="match status" value="1"/>
</dbReference>
<dbReference type="CDD" id="cd00082">
    <property type="entry name" value="HisKA"/>
    <property type="match status" value="1"/>
</dbReference>
<organism evidence="17 18">
    <name type="scientific">Aurantiacibacter zhengii</name>
    <dbReference type="NCBI Taxonomy" id="2307003"/>
    <lineage>
        <taxon>Bacteria</taxon>
        <taxon>Pseudomonadati</taxon>
        <taxon>Pseudomonadota</taxon>
        <taxon>Alphaproteobacteria</taxon>
        <taxon>Sphingomonadales</taxon>
        <taxon>Erythrobacteraceae</taxon>
        <taxon>Aurantiacibacter</taxon>
    </lineage>
</organism>
<dbReference type="AlphaFoldDB" id="A0A418NPK6"/>
<dbReference type="SUPFAM" id="SSF55874">
    <property type="entry name" value="ATPase domain of HSP90 chaperone/DNA topoisomerase II/histidine kinase"/>
    <property type="match status" value="1"/>
</dbReference>
<dbReference type="RefSeq" id="WP_119587892.1">
    <property type="nucleotide sequence ID" value="NZ_CAWODQ010000028.1"/>
</dbReference>
<feature type="transmembrane region" description="Helical" evidence="13">
    <location>
        <begin position="188"/>
        <end position="215"/>
    </location>
</feature>
<proteinExistence type="inferred from homology"/>
<dbReference type="GO" id="GO:0005886">
    <property type="term" value="C:plasma membrane"/>
    <property type="evidence" value="ECO:0007669"/>
    <property type="project" value="TreeGrafter"/>
</dbReference>
<dbReference type="PROSITE" id="PS50110">
    <property type="entry name" value="RESPONSE_REGULATORY"/>
    <property type="match status" value="1"/>
</dbReference>
<dbReference type="InterPro" id="IPR005467">
    <property type="entry name" value="His_kinase_dom"/>
</dbReference>
<dbReference type="SMART" id="SM00387">
    <property type="entry name" value="HATPase_c"/>
    <property type="match status" value="1"/>
</dbReference>
<feature type="transmembrane region" description="Helical" evidence="13">
    <location>
        <begin position="116"/>
        <end position="134"/>
    </location>
</feature>
<dbReference type="EC" id="2.7.13.3" evidence="4"/>
<keyword evidence="10 13" id="KW-0472">Membrane</keyword>
<dbReference type="CDD" id="cd00130">
    <property type="entry name" value="PAS"/>
    <property type="match status" value="1"/>
</dbReference>
<feature type="transmembrane region" description="Helical" evidence="13">
    <location>
        <begin position="272"/>
        <end position="297"/>
    </location>
</feature>
<dbReference type="SUPFAM" id="SSF52172">
    <property type="entry name" value="CheY-like"/>
    <property type="match status" value="1"/>
</dbReference>
<comment type="subcellular location">
    <subcellularLocation>
        <location evidence="2">Membrane</location>
        <topology evidence="2">Multi-pass membrane protein</topology>
    </subcellularLocation>
</comment>
<dbReference type="Gene3D" id="1.20.1730.10">
    <property type="entry name" value="Sodium/glucose cotransporter"/>
    <property type="match status" value="1"/>
</dbReference>
<dbReference type="GO" id="GO:0000155">
    <property type="term" value="F:phosphorelay sensor kinase activity"/>
    <property type="evidence" value="ECO:0007669"/>
    <property type="project" value="InterPro"/>
</dbReference>
<dbReference type="Gene3D" id="3.30.565.10">
    <property type="entry name" value="Histidine kinase-like ATPase, C-terminal domain"/>
    <property type="match status" value="1"/>
</dbReference>
<feature type="modified residue" description="4-aspartylphosphate" evidence="11">
    <location>
        <position position="1040"/>
    </location>
</feature>
<feature type="domain" description="Response regulatory" evidence="15">
    <location>
        <begin position="992"/>
        <end position="1106"/>
    </location>
</feature>
<dbReference type="InterPro" id="IPR001734">
    <property type="entry name" value="Na/solute_symporter"/>
</dbReference>
<evidence type="ECO:0000256" key="13">
    <source>
        <dbReference type="SAM" id="Phobius"/>
    </source>
</evidence>
<dbReference type="Pfam" id="PF00072">
    <property type="entry name" value="Response_reg"/>
    <property type="match status" value="1"/>
</dbReference>
<dbReference type="PANTHER" id="PTHR43047">
    <property type="entry name" value="TWO-COMPONENT HISTIDINE PROTEIN KINASE"/>
    <property type="match status" value="1"/>
</dbReference>
<dbReference type="InterPro" id="IPR003661">
    <property type="entry name" value="HisK_dim/P_dom"/>
</dbReference>
<feature type="transmembrane region" description="Helical" evidence="13">
    <location>
        <begin position="432"/>
        <end position="454"/>
    </location>
</feature>
<dbReference type="PROSITE" id="PS50109">
    <property type="entry name" value="HIS_KIN"/>
    <property type="match status" value="1"/>
</dbReference>
<feature type="coiled-coil region" evidence="12">
    <location>
        <begin position="727"/>
        <end position="754"/>
    </location>
</feature>
<feature type="transmembrane region" description="Helical" evidence="13">
    <location>
        <begin position="6"/>
        <end position="22"/>
    </location>
</feature>
<dbReference type="InterPro" id="IPR003594">
    <property type="entry name" value="HATPase_dom"/>
</dbReference>
<dbReference type="InterPro" id="IPR036097">
    <property type="entry name" value="HisK_dim/P_sf"/>
</dbReference>
<feature type="domain" description="Histidine kinase" evidence="14">
    <location>
        <begin position="761"/>
        <end position="971"/>
    </location>
</feature>
<evidence type="ECO:0000256" key="5">
    <source>
        <dbReference type="ARBA" id="ARBA00022553"/>
    </source>
</evidence>
<dbReference type="InterPro" id="IPR001789">
    <property type="entry name" value="Sig_transdc_resp-reg_receiver"/>
</dbReference>
<dbReference type="PANTHER" id="PTHR43047:SF9">
    <property type="entry name" value="HISTIDINE KINASE"/>
    <property type="match status" value="1"/>
</dbReference>
<comment type="caution">
    <text evidence="17">The sequence shown here is derived from an EMBL/GenBank/DDBJ whole genome shotgun (WGS) entry which is preliminary data.</text>
</comment>
<dbReference type="FunFam" id="3.30.565.10:FF:000049">
    <property type="entry name" value="Two-component sensor histidine kinase"/>
    <property type="match status" value="1"/>
</dbReference>
<feature type="transmembrane region" description="Helical" evidence="13">
    <location>
        <begin position="379"/>
        <end position="401"/>
    </location>
</feature>
<evidence type="ECO:0000259" key="16">
    <source>
        <dbReference type="PROSITE" id="PS50112"/>
    </source>
</evidence>
<evidence type="ECO:0000259" key="14">
    <source>
        <dbReference type="PROSITE" id="PS50109"/>
    </source>
</evidence>
<evidence type="ECO:0000256" key="6">
    <source>
        <dbReference type="ARBA" id="ARBA00022679"/>
    </source>
</evidence>
<feature type="transmembrane region" description="Helical" evidence="13">
    <location>
        <begin position="235"/>
        <end position="251"/>
    </location>
</feature>
<dbReference type="InterPro" id="IPR011006">
    <property type="entry name" value="CheY-like_superfamily"/>
</dbReference>
<evidence type="ECO:0000313" key="18">
    <source>
        <dbReference type="Proteomes" id="UP000286576"/>
    </source>
</evidence>
<dbReference type="InterPro" id="IPR038377">
    <property type="entry name" value="Na/Glc_symporter_sf"/>
</dbReference>
<dbReference type="PROSITE" id="PS50283">
    <property type="entry name" value="NA_SOLUT_SYMP_3"/>
    <property type="match status" value="1"/>
</dbReference>
<dbReference type="Gene3D" id="3.30.450.20">
    <property type="entry name" value="PAS domain"/>
    <property type="match status" value="1"/>
</dbReference>
<dbReference type="SUPFAM" id="SSF47384">
    <property type="entry name" value="Homodimeric domain of signal transducing histidine kinase"/>
    <property type="match status" value="1"/>
</dbReference>
<dbReference type="SMART" id="SM00448">
    <property type="entry name" value="REC"/>
    <property type="match status" value="1"/>
</dbReference>